<dbReference type="AlphaFoldDB" id="A0A8S3TCC7"/>
<dbReference type="Proteomes" id="UP000683360">
    <property type="component" value="Unassembled WGS sequence"/>
</dbReference>
<dbReference type="SUPFAM" id="SSF56219">
    <property type="entry name" value="DNase I-like"/>
    <property type="match status" value="1"/>
</dbReference>
<dbReference type="EMBL" id="CAJPWZ010002133">
    <property type="protein sequence ID" value="CAG2231238.1"/>
    <property type="molecule type" value="Genomic_DNA"/>
</dbReference>
<name>A0A8S3TCC7_MYTED</name>
<keyword evidence="2" id="KW-1185">Reference proteome</keyword>
<protein>
    <recommendedName>
        <fullName evidence="3">Endonuclease/exonuclease/phosphatase domain-containing protein</fullName>
    </recommendedName>
</protein>
<gene>
    <name evidence="1" type="ORF">MEDL_44047</name>
</gene>
<dbReference type="Gene3D" id="3.60.10.10">
    <property type="entry name" value="Endonuclease/exonuclease/phosphatase"/>
    <property type="match status" value="1"/>
</dbReference>
<dbReference type="OrthoDB" id="10067362at2759"/>
<evidence type="ECO:0008006" key="3">
    <source>
        <dbReference type="Google" id="ProtNLM"/>
    </source>
</evidence>
<proteinExistence type="predicted"/>
<comment type="caution">
    <text evidence="1">The sequence shown here is derived from an EMBL/GenBank/DDBJ whole genome shotgun (WGS) entry which is preliminary data.</text>
</comment>
<organism evidence="1 2">
    <name type="scientific">Mytilus edulis</name>
    <name type="common">Blue mussel</name>
    <dbReference type="NCBI Taxonomy" id="6550"/>
    <lineage>
        <taxon>Eukaryota</taxon>
        <taxon>Metazoa</taxon>
        <taxon>Spiralia</taxon>
        <taxon>Lophotrochozoa</taxon>
        <taxon>Mollusca</taxon>
        <taxon>Bivalvia</taxon>
        <taxon>Autobranchia</taxon>
        <taxon>Pteriomorphia</taxon>
        <taxon>Mytilida</taxon>
        <taxon>Mytiloidea</taxon>
        <taxon>Mytilidae</taxon>
        <taxon>Mytilinae</taxon>
        <taxon>Mytilus</taxon>
    </lineage>
</organism>
<evidence type="ECO:0000313" key="1">
    <source>
        <dbReference type="EMBL" id="CAG2231238.1"/>
    </source>
</evidence>
<accession>A0A8S3TCC7</accession>
<dbReference type="InterPro" id="IPR036691">
    <property type="entry name" value="Endo/exonu/phosph_ase_sf"/>
</dbReference>
<dbReference type="Gene3D" id="3.30.70.1820">
    <property type="entry name" value="L1 transposable element, RRM domain"/>
    <property type="match status" value="1"/>
</dbReference>
<reference evidence="1" key="1">
    <citation type="submission" date="2021-03" db="EMBL/GenBank/DDBJ databases">
        <authorList>
            <person name="Bekaert M."/>
        </authorList>
    </citation>
    <scope>NUCLEOTIDE SEQUENCE</scope>
</reference>
<evidence type="ECO:0000313" key="2">
    <source>
        <dbReference type="Proteomes" id="UP000683360"/>
    </source>
</evidence>
<sequence length="540" mass="61567">MEGSQQFISQSFEKNKSDVESIATEMVELRSINKEISDQLETLRCENLRDNLLFFGVEEGEGEECVDIIKNICSTSLSISEPVEISAAYRMGKKGVGKTNSDNTQTTKSRPIVAKFMIRQQRDKVRKNSPKLKDTNISISEHFPKSVHEKRKTLIPMYKKAKLEGKSAFLTRDKLYIEGNLIVNTDEQINQTIRINSHIKSSRSTKTLTNGYSCKAVPLLKSKYKQGGGIFLMIKNCFTNFIKVVKVLHDTIIWLQVSKDVTICGQDYYVGCVYLPPVSSNYYKMYECDIFYELINCVEKYSTESSKVFLLGDMNARTAIGNDFIKHDSLYGSIFDDFNHIFNYMSDNNLPVRRNPDQGTNEYGTKLLNLCRSTGLRIVNGRHKDGTANDFTFCGSRGMSVVDYLIVPFDYFHIVEQFIVSNFTSFSDPAPLHIRLQCKALSYTHEQQNRNVSSSTFDSFRWNDDLKEQCYESLILNSGLLSQIVFCDAKKSQDGIDNYIETFTTQLTDIVAPFFRISSNKSIDSRAQPEQKSSKLVETD</sequence>